<dbReference type="GO" id="GO:0044423">
    <property type="term" value="C:virion component"/>
    <property type="evidence" value="ECO:0007669"/>
    <property type="project" value="UniProtKB-KW"/>
</dbReference>
<evidence type="ECO:0000256" key="2">
    <source>
        <dbReference type="ARBA" id="ARBA00022844"/>
    </source>
</evidence>
<dbReference type="InterPro" id="IPR011050">
    <property type="entry name" value="Pectin_lyase_fold/virulence"/>
</dbReference>
<dbReference type="GO" id="GO:0019058">
    <property type="term" value="P:viral life cycle"/>
    <property type="evidence" value="ECO:0007669"/>
    <property type="project" value="UniProtKB-ARBA"/>
</dbReference>
<dbReference type="Gene3D" id="2.160.20.10">
    <property type="entry name" value="Single-stranded right-handed beta-helix, Pectin lyase-like"/>
    <property type="match status" value="1"/>
</dbReference>
<evidence type="ECO:0000313" key="3">
    <source>
        <dbReference type="EMBL" id="QDH47930.1"/>
    </source>
</evidence>
<evidence type="ECO:0000256" key="1">
    <source>
        <dbReference type="ARBA" id="ARBA00004328"/>
    </source>
</evidence>
<dbReference type="SUPFAM" id="SSF51126">
    <property type="entry name" value="Pectin lyase-like"/>
    <property type="match status" value="2"/>
</dbReference>
<dbReference type="EMBL" id="MK919473">
    <property type="protein sequence ID" value="QDH47930.1"/>
    <property type="molecule type" value="Genomic_DNA"/>
</dbReference>
<dbReference type="GeneID" id="77942504"/>
<organism evidence="3 4">
    <name type="scientific">Arthrobacter phage Xenomorph</name>
    <dbReference type="NCBI Taxonomy" id="2591069"/>
    <lineage>
        <taxon>Viruses</taxon>
        <taxon>Duplodnaviria</taxon>
        <taxon>Heunggongvirae</taxon>
        <taxon>Uroviricota</taxon>
        <taxon>Caudoviricetes</taxon>
        <taxon>Mudcatvirus</taxon>
        <taxon>Mudcatvirus xenomorph</taxon>
    </lineage>
</organism>
<accession>A0A514A3S4</accession>
<reference evidence="3 4" key="1">
    <citation type="submission" date="2019-05" db="EMBL/GenBank/DDBJ databases">
        <authorList>
            <person name="Beckman L.J."/>
            <person name="Conner K.M."/>
            <person name="Flanagan R.M."/>
            <person name="Fortman E.C."/>
            <person name="Jutte T."/>
            <person name="Keaney A.M."/>
            <person name="Kees M.D."/>
            <person name="Kesav N.R."/>
            <person name="Montag M.W."/>
            <person name="Nicolozakes S.J."/>
            <person name="Randall S.G."/>
            <person name="Ball S.L."/>
            <person name="Breitenberger C.A."/>
            <person name="Daniels C.J."/>
            <person name="Garlena R.A."/>
            <person name="Russell D.A."/>
            <person name="Pope W.H."/>
            <person name="Jacobs-Sera D."/>
            <person name="Hatfull G.F."/>
        </authorList>
    </citation>
    <scope>NUCLEOTIDE SEQUENCE [LARGE SCALE GENOMIC DNA]</scope>
</reference>
<dbReference type="RefSeq" id="YP_010666401.1">
    <property type="nucleotide sequence ID" value="NC_070942.1"/>
</dbReference>
<gene>
    <name evidence="3" type="primary">17</name>
    <name evidence="3" type="ORF">SEA_XENOMORPH_17</name>
</gene>
<sequence>MSPVYETYPAVDENNNFPPEIKEALFNSIEFKQAKFPQLNVKSFGGALGGGVNNDTAAFQKIADLGAIAYVPKDTYVVDSVSITKDFQMVCEPGTVLLKKANSNVSQRSWWTKGTAMFEIDAPGLTVTMHNFTYDGNNANQPSIEPTGHFIKTYPTSSISTNPTTLYLDRCRFLNGTSGYLNLRGDDIQKRYETWVYLNDCFFADTIYGKGKGDPSTPTALGYSPTYVMLMDHVFLVARNFRAVWNKATATGQYAACAINGTFFGSTYANSGESSVFLHGTTYTRGLGRSGKKYNDDNEYLSNNGIGVIDMYGNGDTLFVENFVGKDNRNVSIRAKGSLKNYTVLQANLTNCHRGLQVSPSSTGACETVAKVGQVNSYGGAIPQVEFVGSLATDRLREVSIEAGYMLGPFTNPENLVNQGVIHTRNTLNLSVKNFNVISAPTLGTSMDDVKNSLWSNINIDGAFGGVGMRLNGGDSHIVENFNINNCSASGVNIITNPKKMVVKHGRITNTVDYGVYSNTTTTELLVDSVEVDGITGVSRGFYAGGGNCAFTRNKASNVTTPVVVATGTRKREENNSWNPAISYGSAAPTAGTYVVGDRVFNTAPAASGTIGWVCVTAGTPGTWKTFGSISA</sequence>
<keyword evidence="2" id="KW-0946">Virion</keyword>
<keyword evidence="4" id="KW-1185">Reference proteome</keyword>
<dbReference type="KEGG" id="vg:77942504"/>
<comment type="subcellular location">
    <subcellularLocation>
        <location evidence="1">Virion</location>
    </subcellularLocation>
</comment>
<dbReference type="Proteomes" id="UP000316854">
    <property type="component" value="Segment"/>
</dbReference>
<name>A0A514A3S4_9CAUD</name>
<dbReference type="InterPro" id="IPR012334">
    <property type="entry name" value="Pectin_lyas_fold"/>
</dbReference>
<dbReference type="GO" id="GO:0051701">
    <property type="term" value="P:biological process involved in interaction with host"/>
    <property type="evidence" value="ECO:0007669"/>
    <property type="project" value="UniProtKB-ARBA"/>
</dbReference>
<protein>
    <submittedName>
        <fullName evidence="3">Uncharacterized protein</fullName>
    </submittedName>
</protein>
<evidence type="ECO:0000313" key="4">
    <source>
        <dbReference type="Proteomes" id="UP000316854"/>
    </source>
</evidence>
<proteinExistence type="predicted"/>